<name>F8NWP0_SERL9</name>
<feature type="region of interest" description="Disordered" evidence="1">
    <location>
        <begin position="159"/>
        <end position="230"/>
    </location>
</feature>
<gene>
    <name evidence="2" type="ORF">SERLADRAFT_467590</name>
</gene>
<sequence>MKFTSMFSRRTSRSNSRSTPPSLPEQPPSQPSSPPIGALGARRSTFHEYSDKDSLPPVPCLSASEAHGDDSTSPPPSPFTVSTPISYGLGNTLSDGHGQGHTSWLKAQDCMLDRPPIIVESPVEDSFVIQRGSDEYASHFPPMILESPVEGEFGIPEEDVTGQEDSSHPNFYPPPTGNIHHPTHLQPLRRSTANPTTNNSTQKLPPLEPRRRATALDEGENGNGLKRGRRSLAKITTTSLSNMRRSFVDSVSAGKSRVSSVAVPRLAPSSTGLAPGHQGGAAVRRSALSPTMHSRGTIVVEARGISDDESRRLSELAFLS</sequence>
<dbReference type="GeneID" id="18819257"/>
<evidence type="ECO:0000256" key="1">
    <source>
        <dbReference type="SAM" id="MobiDB-lite"/>
    </source>
</evidence>
<dbReference type="RefSeq" id="XP_007318411.1">
    <property type="nucleotide sequence ID" value="XM_007318349.1"/>
</dbReference>
<dbReference type="OrthoDB" id="3168445at2759"/>
<dbReference type="Proteomes" id="UP000008064">
    <property type="component" value="Unassembled WGS sequence"/>
</dbReference>
<dbReference type="AlphaFoldDB" id="F8NWP0"/>
<proteinExistence type="predicted"/>
<feature type="compositionally biased region" description="Polar residues" evidence="1">
    <location>
        <begin position="189"/>
        <end position="203"/>
    </location>
</feature>
<feature type="compositionally biased region" description="Basic and acidic residues" evidence="1">
    <location>
        <begin position="45"/>
        <end position="54"/>
    </location>
</feature>
<feature type="compositionally biased region" description="Pro residues" evidence="1">
    <location>
        <begin position="21"/>
        <end position="34"/>
    </location>
</feature>
<accession>F8NWP0</accession>
<feature type="region of interest" description="Disordered" evidence="1">
    <location>
        <begin position="1"/>
        <end position="84"/>
    </location>
</feature>
<organism>
    <name type="scientific">Serpula lacrymans var. lacrymans (strain S7.9)</name>
    <name type="common">Dry rot fungus</name>
    <dbReference type="NCBI Taxonomy" id="578457"/>
    <lineage>
        <taxon>Eukaryota</taxon>
        <taxon>Fungi</taxon>
        <taxon>Dikarya</taxon>
        <taxon>Basidiomycota</taxon>
        <taxon>Agaricomycotina</taxon>
        <taxon>Agaricomycetes</taxon>
        <taxon>Agaricomycetidae</taxon>
        <taxon>Boletales</taxon>
        <taxon>Coniophorineae</taxon>
        <taxon>Serpulaceae</taxon>
        <taxon>Serpula</taxon>
    </lineage>
</organism>
<dbReference type="EMBL" id="GL945434">
    <property type="protein sequence ID" value="EGO24392.1"/>
    <property type="molecule type" value="Genomic_DNA"/>
</dbReference>
<dbReference type="KEGG" id="sla:SERLADRAFT_467590"/>
<reference evidence="2" key="1">
    <citation type="submission" date="2011-04" db="EMBL/GenBank/DDBJ databases">
        <title>Evolution of plant cell wall degrading machinery underlies the functional diversity of forest fungi.</title>
        <authorList>
            <consortium name="US DOE Joint Genome Institute (JGI-PGF)"/>
            <person name="Eastwood D.C."/>
            <person name="Floudas D."/>
            <person name="Binder M."/>
            <person name="Majcherczyk A."/>
            <person name="Schneider P."/>
            <person name="Aerts A."/>
            <person name="Asiegbu F.O."/>
            <person name="Baker S.E."/>
            <person name="Barry K."/>
            <person name="Bendiksby M."/>
            <person name="Blumentritt M."/>
            <person name="Coutinho P.M."/>
            <person name="Cullen D."/>
            <person name="Cullen D."/>
            <person name="Gathman A."/>
            <person name="Goodell B."/>
            <person name="Henrissat B."/>
            <person name="Ihrmark K."/>
            <person name="Kauserud H."/>
            <person name="Kohler A."/>
            <person name="LaButti K."/>
            <person name="Lapidus A."/>
            <person name="Lavin J.L."/>
            <person name="Lee Y.-H."/>
            <person name="Lindquist E."/>
            <person name="Lilly W."/>
            <person name="Lucas S."/>
            <person name="Morin E."/>
            <person name="Murat C."/>
            <person name="Oguiza J.A."/>
            <person name="Park J."/>
            <person name="Pisabarro A.G."/>
            <person name="Riley R."/>
            <person name="Rosling A."/>
            <person name="Salamov A."/>
            <person name="Schmidt O."/>
            <person name="Schmutz J."/>
            <person name="Skrede I."/>
            <person name="Stenlid J."/>
            <person name="Wiebenga A."/>
            <person name="Xie X."/>
            <person name="Kues U."/>
            <person name="Hibbett D.S."/>
            <person name="Hoffmeister D."/>
            <person name="Hogberg N."/>
            <person name="Martin F."/>
            <person name="Grigoriev I.V."/>
            <person name="Watkinson S.C."/>
        </authorList>
    </citation>
    <scope>NUCLEOTIDE SEQUENCE</scope>
    <source>
        <strain evidence="2">S7.9</strain>
    </source>
</reference>
<protein>
    <submittedName>
        <fullName evidence="2">Uncharacterized protein</fullName>
    </submittedName>
</protein>
<evidence type="ECO:0000313" key="2">
    <source>
        <dbReference type="EMBL" id="EGO24392.1"/>
    </source>
</evidence>
<dbReference type="HOGENOM" id="CLU_869226_0_0_1"/>